<dbReference type="InterPro" id="IPR045518">
    <property type="entry name" value="2EXR"/>
</dbReference>
<name>A0AAE0MY00_9PEZI</name>
<sequence length="180" mass="20512">RLFNDAYFERARAEPASWDTWPQFGRPPPELRLRIWLLSLRRNRMIELNIRSADGENSSTYPGGAPSPFPYYRECNHLGTTISGRGYTLSIRGRGFAASHSQLLWVNAEARQAALDYHRVRLPYPRAGANQLLALNPEHDVLFVRPEYHRFSVSTPASRPGPRQATVLVDSLHDVKAYNP</sequence>
<gene>
    <name evidence="2" type="ORF">B0T24DRAFT_504712</name>
</gene>
<accession>A0AAE0MY00</accession>
<dbReference type="Proteomes" id="UP001287356">
    <property type="component" value="Unassembled WGS sequence"/>
</dbReference>
<evidence type="ECO:0000313" key="2">
    <source>
        <dbReference type="EMBL" id="KAK3358409.1"/>
    </source>
</evidence>
<dbReference type="Pfam" id="PF20150">
    <property type="entry name" value="2EXR"/>
    <property type="match status" value="1"/>
</dbReference>
<comment type="caution">
    <text evidence="2">The sequence shown here is derived from an EMBL/GenBank/DDBJ whole genome shotgun (WGS) entry which is preliminary data.</text>
</comment>
<reference evidence="2" key="1">
    <citation type="journal article" date="2023" name="Mol. Phylogenet. Evol.">
        <title>Genome-scale phylogeny and comparative genomics of the fungal order Sordariales.</title>
        <authorList>
            <person name="Hensen N."/>
            <person name="Bonometti L."/>
            <person name="Westerberg I."/>
            <person name="Brannstrom I.O."/>
            <person name="Guillou S."/>
            <person name="Cros-Aarteil S."/>
            <person name="Calhoun S."/>
            <person name="Haridas S."/>
            <person name="Kuo A."/>
            <person name="Mondo S."/>
            <person name="Pangilinan J."/>
            <person name="Riley R."/>
            <person name="LaButti K."/>
            <person name="Andreopoulos B."/>
            <person name="Lipzen A."/>
            <person name="Chen C."/>
            <person name="Yan M."/>
            <person name="Daum C."/>
            <person name="Ng V."/>
            <person name="Clum A."/>
            <person name="Steindorff A."/>
            <person name="Ohm R.A."/>
            <person name="Martin F."/>
            <person name="Silar P."/>
            <person name="Natvig D.O."/>
            <person name="Lalanne C."/>
            <person name="Gautier V."/>
            <person name="Ament-Velasquez S.L."/>
            <person name="Kruys A."/>
            <person name="Hutchinson M.I."/>
            <person name="Powell A.J."/>
            <person name="Barry K."/>
            <person name="Miller A.N."/>
            <person name="Grigoriev I.V."/>
            <person name="Debuchy R."/>
            <person name="Gladieux P."/>
            <person name="Hiltunen Thoren M."/>
            <person name="Johannesson H."/>
        </authorList>
    </citation>
    <scope>NUCLEOTIDE SEQUENCE</scope>
    <source>
        <strain evidence="2">CBS 958.72</strain>
    </source>
</reference>
<dbReference type="EMBL" id="JAULSN010000016">
    <property type="protein sequence ID" value="KAK3358409.1"/>
    <property type="molecule type" value="Genomic_DNA"/>
</dbReference>
<reference evidence="2" key="2">
    <citation type="submission" date="2023-06" db="EMBL/GenBank/DDBJ databases">
        <authorList>
            <consortium name="Lawrence Berkeley National Laboratory"/>
            <person name="Haridas S."/>
            <person name="Hensen N."/>
            <person name="Bonometti L."/>
            <person name="Westerberg I."/>
            <person name="Brannstrom I.O."/>
            <person name="Guillou S."/>
            <person name="Cros-Aarteil S."/>
            <person name="Calhoun S."/>
            <person name="Kuo A."/>
            <person name="Mondo S."/>
            <person name="Pangilinan J."/>
            <person name="Riley R."/>
            <person name="Labutti K."/>
            <person name="Andreopoulos B."/>
            <person name="Lipzen A."/>
            <person name="Chen C."/>
            <person name="Yanf M."/>
            <person name="Daum C."/>
            <person name="Ng V."/>
            <person name="Clum A."/>
            <person name="Steindorff A."/>
            <person name="Ohm R."/>
            <person name="Martin F."/>
            <person name="Silar P."/>
            <person name="Natvig D."/>
            <person name="Lalanne C."/>
            <person name="Gautier V."/>
            <person name="Ament-Velasquez S.L."/>
            <person name="Kruys A."/>
            <person name="Hutchinson M.I."/>
            <person name="Powell A.J."/>
            <person name="Barry K."/>
            <person name="Miller A.N."/>
            <person name="Grigoriev I.V."/>
            <person name="Debuchy R."/>
            <person name="Gladieux P."/>
            <person name="Thoren M.H."/>
            <person name="Johannesson H."/>
        </authorList>
    </citation>
    <scope>NUCLEOTIDE SEQUENCE</scope>
    <source>
        <strain evidence="2">CBS 958.72</strain>
    </source>
</reference>
<proteinExistence type="predicted"/>
<feature type="domain" description="2EXR" evidence="1">
    <location>
        <begin position="22"/>
        <end position="142"/>
    </location>
</feature>
<evidence type="ECO:0000259" key="1">
    <source>
        <dbReference type="Pfam" id="PF20150"/>
    </source>
</evidence>
<keyword evidence="3" id="KW-1185">Reference proteome</keyword>
<organism evidence="2 3">
    <name type="scientific">Lasiosphaeria ovina</name>
    <dbReference type="NCBI Taxonomy" id="92902"/>
    <lineage>
        <taxon>Eukaryota</taxon>
        <taxon>Fungi</taxon>
        <taxon>Dikarya</taxon>
        <taxon>Ascomycota</taxon>
        <taxon>Pezizomycotina</taxon>
        <taxon>Sordariomycetes</taxon>
        <taxon>Sordariomycetidae</taxon>
        <taxon>Sordariales</taxon>
        <taxon>Lasiosphaeriaceae</taxon>
        <taxon>Lasiosphaeria</taxon>
    </lineage>
</organism>
<feature type="non-terminal residue" evidence="2">
    <location>
        <position position="1"/>
    </location>
</feature>
<feature type="non-terminal residue" evidence="2">
    <location>
        <position position="180"/>
    </location>
</feature>
<protein>
    <recommendedName>
        <fullName evidence="1">2EXR domain-containing protein</fullName>
    </recommendedName>
</protein>
<dbReference type="AlphaFoldDB" id="A0AAE0MY00"/>
<evidence type="ECO:0000313" key="3">
    <source>
        <dbReference type="Proteomes" id="UP001287356"/>
    </source>
</evidence>